<dbReference type="RefSeq" id="WP_317980996.1">
    <property type="nucleotide sequence ID" value="NZ_BTCL01000015.1"/>
</dbReference>
<evidence type="ECO:0000313" key="4">
    <source>
        <dbReference type="Proteomes" id="UP001285921"/>
    </source>
</evidence>
<gene>
    <name evidence="3" type="primary">dinB</name>
    <name evidence="3" type="ORF">PghCCS26_39620</name>
</gene>
<sequence>MKNYPAEMLNYHFWASQTILGRIKELPPAVLHQEVNSSYPTLAHALNHIYAVDKMWYLVLTGMEMGAALQECMPLSGRILETVDEYIQLFAELANQCKEWLGNGLDTEQVITLNNPYAGVRETSLAEIMLHAANHGSYHRGNVSTMLRQLGYASTMTDYALYWYRQPVSAAL</sequence>
<keyword evidence="2" id="KW-0479">Metal-binding</keyword>
<comment type="similarity">
    <text evidence="1">Belongs to the DinB family.</text>
</comment>
<dbReference type="PANTHER" id="PTHR37302">
    <property type="entry name" value="SLR1116 PROTEIN"/>
    <property type="match status" value="1"/>
</dbReference>
<organism evidence="3 4">
    <name type="scientific">Paenibacillus glycanilyticus</name>
    <dbReference type="NCBI Taxonomy" id="126569"/>
    <lineage>
        <taxon>Bacteria</taxon>
        <taxon>Bacillati</taxon>
        <taxon>Bacillota</taxon>
        <taxon>Bacilli</taxon>
        <taxon>Bacillales</taxon>
        <taxon>Paenibacillaceae</taxon>
        <taxon>Paenibacillus</taxon>
    </lineage>
</organism>
<proteinExistence type="inferred from homology"/>
<dbReference type="PANTHER" id="PTHR37302:SF1">
    <property type="entry name" value="PROTEIN DINB"/>
    <property type="match status" value="1"/>
</dbReference>
<dbReference type="Proteomes" id="UP001285921">
    <property type="component" value="Unassembled WGS sequence"/>
</dbReference>
<evidence type="ECO:0000313" key="3">
    <source>
        <dbReference type="EMBL" id="GMK46833.1"/>
    </source>
</evidence>
<protein>
    <submittedName>
        <fullName evidence="3">Diguanylate cyclase</fullName>
    </submittedName>
</protein>
<keyword evidence="4" id="KW-1185">Reference proteome</keyword>
<dbReference type="EMBL" id="BTCL01000015">
    <property type="protein sequence ID" value="GMK46833.1"/>
    <property type="molecule type" value="Genomic_DNA"/>
</dbReference>
<accession>A0ABQ6NPU9</accession>
<comment type="caution">
    <text evidence="3">The sequence shown here is derived from an EMBL/GenBank/DDBJ whole genome shotgun (WGS) entry which is preliminary data.</text>
</comment>
<dbReference type="InterPro" id="IPR034660">
    <property type="entry name" value="DinB/YfiT-like"/>
</dbReference>
<reference evidence="3 4" key="1">
    <citation type="submission" date="2023-05" db="EMBL/GenBank/DDBJ databases">
        <title>Draft genome of Paenibacillus sp. CCS26.</title>
        <authorList>
            <person name="Akita H."/>
            <person name="Shinto Y."/>
            <person name="Kimura Z."/>
        </authorList>
    </citation>
    <scope>NUCLEOTIDE SEQUENCE [LARGE SCALE GENOMIC DNA]</scope>
    <source>
        <strain evidence="3 4">CCS26</strain>
    </source>
</reference>
<dbReference type="InterPro" id="IPR007837">
    <property type="entry name" value="DinB"/>
</dbReference>
<dbReference type="SUPFAM" id="SSF109854">
    <property type="entry name" value="DinB/YfiT-like putative metalloenzymes"/>
    <property type="match status" value="1"/>
</dbReference>
<evidence type="ECO:0000256" key="2">
    <source>
        <dbReference type="ARBA" id="ARBA00022723"/>
    </source>
</evidence>
<name>A0ABQ6NPU9_9BACL</name>
<dbReference type="Gene3D" id="1.20.120.450">
    <property type="entry name" value="dinb family like domain"/>
    <property type="match status" value="1"/>
</dbReference>
<evidence type="ECO:0000256" key="1">
    <source>
        <dbReference type="ARBA" id="ARBA00008635"/>
    </source>
</evidence>
<dbReference type="Pfam" id="PF05163">
    <property type="entry name" value="DinB"/>
    <property type="match status" value="1"/>
</dbReference>